<organism evidence="1 2">
    <name type="scientific">Rhodococcus antarcticus</name>
    <dbReference type="NCBI Taxonomy" id="2987751"/>
    <lineage>
        <taxon>Bacteria</taxon>
        <taxon>Bacillati</taxon>
        <taxon>Actinomycetota</taxon>
        <taxon>Actinomycetes</taxon>
        <taxon>Mycobacteriales</taxon>
        <taxon>Nocardiaceae</taxon>
        <taxon>Rhodococcus</taxon>
    </lineage>
</organism>
<gene>
    <name evidence="1" type="ORF">RHODO2019_05370</name>
</gene>
<keyword evidence="2" id="KW-1185">Reference proteome</keyword>
<dbReference type="Proteomes" id="UP001164965">
    <property type="component" value="Chromosome"/>
</dbReference>
<reference evidence="1" key="1">
    <citation type="submission" date="2022-10" db="EMBL/GenBank/DDBJ databases">
        <title>Rhodococcus sp.75.</title>
        <authorList>
            <person name="Sun M."/>
        </authorList>
    </citation>
    <scope>NUCLEOTIDE SEQUENCE</scope>
    <source>
        <strain evidence="1">75</strain>
    </source>
</reference>
<proteinExistence type="predicted"/>
<dbReference type="RefSeq" id="WP_265383970.1">
    <property type="nucleotide sequence ID" value="NZ_CP110615.1"/>
</dbReference>
<dbReference type="EMBL" id="CP110615">
    <property type="protein sequence ID" value="UZJ25866.1"/>
    <property type="molecule type" value="Genomic_DNA"/>
</dbReference>
<protein>
    <submittedName>
        <fullName evidence="1">Uncharacterized protein</fullName>
    </submittedName>
</protein>
<evidence type="ECO:0000313" key="1">
    <source>
        <dbReference type="EMBL" id="UZJ25866.1"/>
    </source>
</evidence>
<evidence type="ECO:0000313" key="2">
    <source>
        <dbReference type="Proteomes" id="UP001164965"/>
    </source>
</evidence>
<accession>A0ABY6P3G5</accession>
<sequence length="301" mass="31355">MGAYDELATTGQAGELTTELLRQLVLATVRTRGFVAPATHTAWTPDAVDETISQLVGAPGTGFLLTCWARAEDDATLAAVMADLVGSLLEEAGTGWSAAEVARRLDTAVLPGDPGLERTSEPTGWGLPGQARWDPARRPEVVTALAAVAVQTRGRTGIATVPVLRALGHAALQAAGGAMTTAELAGLVVDRLAPARRRPPRPVLMDGVGESVSPLLDGPEPGLVVNDTAEEIWASLTSLERTLVPHLGLPVAELAAVVELPGAMAEVAADGLVERLRAACTDDERAAEVLVRLRVLCTERP</sequence>
<name>A0ABY6P3G5_9NOCA</name>